<dbReference type="InterPro" id="IPR036366">
    <property type="entry name" value="PGBDSf"/>
</dbReference>
<dbReference type="PANTHER" id="PTHR47053:SF1">
    <property type="entry name" value="MUREIN DD-ENDOPEPTIDASE MEPH-RELATED"/>
    <property type="match status" value="1"/>
</dbReference>
<gene>
    <name evidence="6" type="ORF">J5Y03_09470</name>
</gene>
<keyword evidence="2" id="KW-0645">Protease</keyword>
<dbReference type="InterPro" id="IPR051202">
    <property type="entry name" value="Peptidase_C40"/>
</dbReference>
<evidence type="ECO:0000256" key="4">
    <source>
        <dbReference type="ARBA" id="ARBA00022807"/>
    </source>
</evidence>
<dbReference type="RefSeq" id="WP_209404951.1">
    <property type="nucleotide sequence ID" value="NZ_JAGIYQ010000005.1"/>
</dbReference>
<evidence type="ECO:0000313" key="6">
    <source>
        <dbReference type="EMBL" id="MBP0725416.1"/>
    </source>
</evidence>
<dbReference type="Pfam" id="PF00877">
    <property type="entry name" value="NLPC_P60"/>
    <property type="match status" value="1"/>
</dbReference>
<dbReference type="InterPro" id="IPR036365">
    <property type="entry name" value="PGBD-like_sf"/>
</dbReference>
<reference evidence="6" key="1">
    <citation type="submission" date="2021-04" db="EMBL/GenBank/DDBJ databases">
        <title>Genome seq and assembly of Bacillus sp.</title>
        <authorList>
            <person name="Chhetri G."/>
        </authorList>
    </citation>
    <scope>NUCLEOTIDE SEQUENCE</scope>
    <source>
        <strain evidence="6">RG28</strain>
    </source>
</reference>
<evidence type="ECO:0000256" key="2">
    <source>
        <dbReference type="ARBA" id="ARBA00022670"/>
    </source>
</evidence>
<organism evidence="6 7">
    <name type="scientific">Gottfriedia endophytica</name>
    <dbReference type="NCBI Taxonomy" id="2820819"/>
    <lineage>
        <taxon>Bacteria</taxon>
        <taxon>Bacillati</taxon>
        <taxon>Bacillota</taxon>
        <taxon>Bacilli</taxon>
        <taxon>Bacillales</taxon>
        <taxon>Bacillaceae</taxon>
        <taxon>Gottfriedia</taxon>
    </lineage>
</organism>
<keyword evidence="7" id="KW-1185">Reference proteome</keyword>
<evidence type="ECO:0000259" key="5">
    <source>
        <dbReference type="PROSITE" id="PS51935"/>
    </source>
</evidence>
<dbReference type="GO" id="GO:0008234">
    <property type="term" value="F:cysteine-type peptidase activity"/>
    <property type="evidence" value="ECO:0007669"/>
    <property type="project" value="UniProtKB-KW"/>
</dbReference>
<evidence type="ECO:0000313" key="7">
    <source>
        <dbReference type="Proteomes" id="UP000682134"/>
    </source>
</evidence>
<comment type="caution">
    <text evidence="6">The sequence shown here is derived from an EMBL/GenBank/DDBJ whole genome shotgun (WGS) entry which is preliminary data.</text>
</comment>
<dbReference type="PROSITE" id="PS51935">
    <property type="entry name" value="NLPC_P60"/>
    <property type="match status" value="1"/>
</dbReference>
<dbReference type="InterPro" id="IPR038765">
    <property type="entry name" value="Papain-like_cys_pep_sf"/>
</dbReference>
<comment type="similarity">
    <text evidence="1">Belongs to the peptidase C40 family.</text>
</comment>
<protein>
    <submittedName>
        <fullName evidence="6">C40 family peptidase</fullName>
    </submittedName>
</protein>
<feature type="domain" description="NlpC/P60" evidence="5">
    <location>
        <begin position="115"/>
        <end position="236"/>
    </location>
</feature>
<dbReference type="Gene3D" id="3.90.1720.10">
    <property type="entry name" value="endopeptidase domain like (from Nostoc punctiforme)"/>
    <property type="match status" value="1"/>
</dbReference>
<name>A0A940SJF4_9BACI</name>
<dbReference type="AlphaFoldDB" id="A0A940SJF4"/>
<dbReference type="InterPro" id="IPR002477">
    <property type="entry name" value="Peptidoglycan-bd-like"/>
</dbReference>
<dbReference type="Gene3D" id="1.10.101.10">
    <property type="entry name" value="PGBD-like superfamily/PGBD"/>
    <property type="match status" value="1"/>
</dbReference>
<proteinExistence type="inferred from homology"/>
<dbReference type="PANTHER" id="PTHR47053">
    <property type="entry name" value="MUREIN DD-ENDOPEPTIDASE MEPH-RELATED"/>
    <property type="match status" value="1"/>
</dbReference>
<dbReference type="SUPFAM" id="SSF54001">
    <property type="entry name" value="Cysteine proteinases"/>
    <property type="match status" value="1"/>
</dbReference>
<accession>A0A940SJF4</accession>
<keyword evidence="4" id="KW-0788">Thiol protease</keyword>
<dbReference type="GO" id="GO:0006508">
    <property type="term" value="P:proteolysis"/>
    <property type="evidence" value="ECO:0007669"/>
    <property type="project" value="UniProtKB-KW"/>
</dbReference>
<evidence type="ECO:0000256" key="1">
    <source>
        <dbReference type="ARBA" id="ARBA00007074"/>
    </source>
</evidence>
<dbReference type="SUPFAM" id="SSF47090">
    <property type="entry name" value="PGBD-like"/>
    <property type="match status" value="1"/>
</dbReference>
<dbReference type="Pfam" id="PF01471">
    <property type="entry name" value="PG_binding_1"/>
    <property type="match status" value="1"/>
</dbReference>
<sequence>MKRQLLIGLTLIFGFMFLFGQQSGAGAATNELSKGSSGVAVMQLQLKLKEQGFFNAETDGLFGKDTEKYLKNYQAQKKLHVTGIFNDETSRKLFNVSLTEFSTAIKNGKLFVKDDEFVKRQISTIATKYEGVPYQFGGTTTRGFDCSGYVNYVYKQAGVKLPRTAESMYQMRSVVKKPVAGDLVFFKNTYKVGISHVGIFLGDNKFISATSSKGVAVVSLENTYWNSKYAGTFSVL</sequence>
<dbReference type="EMBL" id="JAGIYQ010000005">
    <property type="protein sequence ID" value="MBP0725416.1"/>
    <property type="molecule type" value="Genomic_DNA"/>
</dbReference>
<keyword evidence="3" id="KW-0378">Hydrolase</keyword>
<evidence type="ECO:0000256" key="3">
    <source>
        <dbReference type="ARBA" id="ARBA00022801"/>
    </source>
</evidence>
<dbReference type="InterPro" id="IPR000064">
    <property type="entry name" value="NLP_P60_dom"/>
</dbReference>
<dbReference type="Proteomes" id="UP000682134">
    <property type="component" value="Unassembled WGS sequence"/>
</dbReference>